<gene>
    <name evidence="3" type="ORF">EUB48_20410</name>
</gene>
<evidence type="ECO:0000259" key="2">
    <source>
        <dbReference type="Pfam" id="PF13511"/>
    </source>
</evidence>
<dbReference type="EMBL" id="CP035503">
    <property type="protein sequence ID" value="QDL39896.1"/>
    <property type="molecule type" value="Genomic_DNA"/>
</dbReference>
<feature type="domain" description="DUF4124" evidence="2">
    <location>
        <begin position="2"/>
        <end position="62"/>
    </location>
</feature>
<evidence type="ECO:0000313" key="4">
    <source>
        <dbReference type="Proteomes" id="UP000316798"/>
    </source>
</evidence>
<name>A0A515DHJ1_9BURK</name>
<protein>
    <submittedName>
        <fullName evidence="3">DUF4124 domain-containing protein</fullName>
    </submittedName>
</protein>
<evidence type="ECO:0000313" key="3">
    <source>
        <dbReference type="EMBL" id="QDL39896.1"/>
    </source>
</evidence>
<dbReference type="KEGG" id="rhf:EUB48_20410"/>
<dbReference type="AlphaFoldDB" id="A0A515DHJ1"/>
<organism evidence="3 4">
    <name type="scientific">Rhodoferax sediminis</name>
    <dbReference type="NCBI Taxonomy" id="2509614"/>
    <lineage>
        <taxon>Bacteria</taxon>
        <taxon>Pseudomonadati</taxon>
        <taxon>Pseudomonadota</taxon>
        <taxon>Betaproteobacteria</taxon>
        <taxon>Burkholderiales</taxon>
        <taxon>Comamonadaceae</taxon>
        <taxon>Rhodoferax</taxon>
    </lineage>
</organism>
<proteinExistence type="predicted"/>
<sequence>MGSAAAQGIYTCTDAKGRVLNADRPIADCIDRTQKELNPSGTVRRTVGPSLTAQERAAQEAQQKLMQEEQARQREEKRRDRALLVRYPNKAVHDQERAQALSQVDDVIRAAQKRVGELQAERQSIDAEFEFYKKNPTRVPSSLQRQADDNARSTAVQSRFIAEQDAEKKRINARFDDELVKLKQLWTPQVPAPR</sequence>
<keyword evidence="4" id="KW-1185">Reference proteome</keyword>
<dbReference type="Pfam" id="PF13511">
    <property type="entry name" value="DUF4124"/>
    <property type="match status" value="1"/>
</dbReference>
<feature type="compositionally biased region" description="Basic and acidic residues" evidence="1">
    <location>
        <begin position="66"/>
        <end position="81"/>
    </location>
</feature>
<dbReference type="Proteomes" id="UP000316798">
    <property type="component" value="Chromosome"/>
</dbReference>
<dbReference type="InterPro" id="IPR025392">
    <property type="entry name" value="DUF4124"/>
</dbReference>
<reference evidence="3 4" key="1">
    <citation type="submission" date="2019-01" db="EMBL/GenBank/DDBJ databases">
        <title>Genomic insights into a novel species Rhodoferax sp.</title>
        <authorList>
            <person name="Jin L."/>
        </authorList>
    </citation>
    <scope>NUCLEOTIDE SEQUENCE [LARGE SCALE GENOMIC DNA]</scope>
    <source>
        <strain evidence="3 4">CHu59-6-5</strain>
    </source>
</reference>
<evidence type="ECO:0000256" key="1">
    <source>
        <dbReference type="SAM" id="MobiDB-lite"/>
    </source>
</evidence>
<dbReference type="OrthoDB" id="8895482at2"/>
<accession>A0A515DHJ1</accession>
<feature type="compositionally biased region" description="Low complexity" evidence="1">
    <location>
        <begin position="53"/>
        <end position="63"/>
    </location>
</feature>
<feature type="region of interest" description="Disordered" evidence="1">
    <location>
        <begin position="37"/>
        <end position="81"/>
    </location>
</feature>